<dbReference type="SUPFAM" id="SSF81321">
    <property type="entry name" value="Family A G protein-coupled receptor-like"/>
    <property type="match status" value="1"/>
</dbReference>
<dbReference type="PANTHER" id="PTHR23021">
    <property type="entry name" value="SERPENTINE RECEPTOR, CLASS T"/>
    <property type="match status" value="1"/>
</dbReference>
<dbReference type="Proteomes" id="UP001331761">
    <property type="component" value="Unassembled WGS sequence"/>
</dbReference>
<feature type="transmembrane region" description="Helical" evidence="1">
    <location>
        <begin position="7"/>
        <end position="24"/>
    </location>
</feature>
<dbReference type="PANTHER" id="PTHR23021:SF11">
    <property type="entry name" value="SERPENTINE RECEPTOR, CLASS T"/>
    <property type="match status" value="1"/>
</dbReference>
<keyword evidence="1" id="KW-0472">Membrane</keyword>
<name>A0AAN8I988_TRICO</name>
<protein>
    <submittedName>
        <fullName evidence="2">Uncharacterized protein</fullName>
    </submittedName>
</protein>
<evidence type="ECO:0000313" key="3">
    <source>
        <dbReference type="Proteomes" id="UP001331761"/>
    </source>
</evidence>
<evidence type="ECO:0000256" key="1">
    <source>
        <dbReference type="SAM" id="Phobius"/>
    </source>
</evidence>
<sequence length="99" mass="11618">LFKGARTYFVLLIPFCYSLYFIFYTPPLLFSSDHTAWFFSSFAENHNIDEFFNYPHTINNLIIVVLTCLLYVQYARVLLRHSKVGSGLSWAQKSVRPQN</sequence>
<reference evidence="2 3" key="1">
    <citation type="submission" date="2019-10" db="EMBL/GenBank/DDBJ databases">
        <title>Assembly and Annotation for the nematode Trichostrongylus colubriformis.</title>
        <authorList>
            <person name="Martin J."/>
        </authorList>
    </citation>
    <scope>NUCLEOTIDE SEQUENCE [LARGE SCALE GENOMIC DNA]</scope>
    <source>
        <strain evidence="2">G859</strain>
        <tissue evidence="2">Whole worm</tissue>
    </source>
</reference>
<dbReference type="InterPro" id="IPR019425">
    <property type="entry name" value="7TM_GPCR_serpentine_rcpt_Srt"/>
</dbReference>
<evidence type="ECO:0000313" key="2">
    <source>
        <dbReference type="EMBL" id="KAK5965474.1"/>
    </source>
</evidence>
<feature type="non-terminal residue" evidence="2">
    <location>
        <position position="1"/>
    </location>
</feature>
<organism evidence="2 3">
    <name type="scientific">Trichostrongylus colubriformis</name>
    <name type="common">Black scour worm</name>
    <dbReference type="NCBI Taxonomy" id="6319"/>
    <lineage>
        <taxon>Eukaryota</taxon>
        <taxon>Metazoa</taxon>
        <taxon>Ecdysozoa</taxon>
        <taxon>Nematoda</taxon>
        <taxon>Chromadorea</taxon>
        <taxon>Rhabditida</taxon>
        <taxon>Rhabditina</taxon>
        <taxon>Rhabditomorpha</taxon>
        <taxon>Strongyloidea</taxon>
        <taxon>Trichostrongylidae</taxon>
        <taxon>Trichostrongylus</taxon>
    </lineage>
</organism>
<gene>
    <name evidence="2" type="ORF">GCK32_021461</name>
</gene>
<comment type="caution">
    <text evidence="2">The sequence shown here is derived from an EMBL/GenBank/DDBJ whole genome shotgun (WGS) entry which is preliminary data.</text>
</comment>
<keyword evidence="3" id="KW-1185">Reference proteome</keyword>
<keyword evidence="1" id="KW-1133">Transmembrane helix</keyword>
<dbReference type="EMBL" id="WIXE01024589">
    <property type="protein sequence ID" value="KAK5965474.1"/>
    <property type="molecule type" value="Genomic_DNA"/>
</dbReference>
<dbReference type="AlphaFoldDB" id="A0AAN8I988"/>
<keyword evidence="1" id="KW-0812">Transmembrane</keyword>
<accession>A0AAN8I988</accession>
<feature type="transmembrane region" description="Helical" evidence="1">
    <location>
        <begin position="61"/>
        <end position="79"/>
    </location>
</feature>
<dbReference type="Pfam" id="PF10321">
    <property type="entry name" value="7TM_GPCR_Srt"/>
    <property type="match status" value="1"/>
</dbReference>
<proteinExistence type="predicted"/>